<reference evidence="2" key="1">
    <citation type="submission" date="2020-07" db="EMBL/GenBank/DDBJ databases">
        <authorList>
            <person name="Lin J."/>
        </authorList>
    </citation>
    <scope>NUCLEOTIDE SEQUENCE</scope>
</reference>
<dbReference type="EMBL" id="LR862130">
    <property type="protein sequence ID" value="CAD1829668.1"/>
    <property type="molecule type" value="Genomic_DNA"/>
</dbReference>
<dbReference type="PANTHER" id="PTHR33670:SF1">
    <property type="entry name" value="OS09G0416300 PROTEIN"/>
    <property type="match status" value="1"/>
</dbReference>
<evidence type="ECO:0000256" key="1">
    <source>
        <dbReference type="SAM" id="MobiDB-lite"/>
    </source>
</evidence>
<accession>A0A6V7PGF2</accession>
<protein>
    <submittedName>
        <fullName evidence="2">Uncharacterized protein</fullName>
    </submittedName>
</protein>
<dbReference type="InterPro" id="IPR028322">
    <property type="entry name" value="PNRC-like_rgn"/>
</dbReference>
<sequence>MATEILRPRAVLASVPARIRHNYRRPQSNSDPKSKPPFRKSSPKPPAADAAAAATAAAAKIIKDRKIKMEMYAGSAFSVSPAPSSVPLPSFRVSRREPSSSSSPQPPEKQAVDYAATRDLRRILRL</sequence>
<dbReference type="Pfam" id="PF15365">
    <property type="entry name" value="PNRC"/>
    <property type="match status" value="1"/>
</dbReference>
<dbReference type="PANTHER" id="PTHR33670">
    <property type="entry name" value="SPLICING FACTOR, PROLINE- AND GLUTAMINE-RICH-LIKE"/>
    <property type="match status" value="1"/>
</dbReference>
<dbReference type="AlphaFoldDB" id="A0A6V7PGF2"/>
<gene>
    <name evidence="2" type="ORF">CB5_LOCUS12879</name>
</gene>
<feature type="compositionally biased region" description="Low complexity" evidence="1">
    <location>
        <begin position="77"/>
        <end position="92"/>
    </location>
</feature>
<feature type="region of interest" description="Disordered" evidence="1">
    <location>
        <begin position="15"/>
        <end position="51"/>
    </location>
</feature>
<organism evidence="2">
    <name type="scientific">Ananas comosus var. bracteatus</name>
    <name type="common">red pineapple</name>
    <dbReference type="NCBI Taxonomy" id="296719"/>
    <lineage>
        <taxon>Eukaryota</taxon>
        <taxon>Viridiplantae</taxon>
        <taxon>Streptophyta</taxon>
        <taxon>Embryophyta</taxon>
        <taxon>Tracheophyta</taxon>
        <taxon>Spermatophyta</taxon>
        <taxon>Magnoliopsida</taxon>
        <taxon>Liliopsida</taxon>
        <taxon>Poales</taxon>
        <taxon>Bromeliaceae</taxon>
        <taxon>Bromelioideae</taxon>
        <taxon>Ananas</taxon>
    </lineage>
</organism>
<dbReference type="GO" id="GO:0016071">
    <property type="term" value="P:mRNA metabolic process"/>
    <property type="evidence" value="ECO:0007669"/>
    <property type="project" value="UniProtKB-ARBA"/>
</dbReference>
<proteinExistence type="predicted"/>
<evidence type="ECO:0000313" key="2">
    <source>
        <dbReference type="EMBL" id="CAD1829668.1"/>
    </source>
</evidence>
<feature type="region of interest" description="Disordered" evidence="1">
    <location>
        <begin position="77"/>
        <end position="116"/>
    </location>
</feature>
<name>A0A6V7PGF2_ANACO</name>